<evidence type="ECO:0000256" key="4">
    <source>
        <dbReference type="ARBA" id="ARBA00022737"/>
    </source>
</evidence>
<feature type="domain" description="C2H2-type" evidence="13">
    <location>
        <begin position="354"/>
        <end position="376"/>
    </location>
</feature>
<dbReference type="InterPro" id="IPR013087">
    <property type="entry name" value="Znf_C2H2_type"/>
</dbReference>
<evidence type="ECO:0000256" key="6">
    <source>
        <dbReference type="ARBA" id="ARBA00022833"/>
    </source>
</evidence>
<keyword evidence="3" id="KW-0479">Metal-binding</keyword>
<evidence type="ECO:0000259" key="13">
    <source>
        <dbReference type="PROSITE" id="PS50157"/>
    </source>
</evidence>
<keyword evidence="15" id="KW-1185">Reference proteome</keyword>
<evidence type="ECO:0000256" key="11">
    <source>
        <dbReference type="PROSITE-ProRule" id="PRU00042"/>
    </source>
</evidence>
<dbReference type="GO" id="GO:0008270">
    <property type="term" value="F:zinc ion binding"/>
    <property type="evidence" value="ECO:0007669"/>
    <property type="project" value="UniProtKB-KW"/>
</dbReference>
<dbReference type="EMBL" id="QCYY01003452">
    <property type="protein sequence ID" value="ROT63300.1"/>
    <property type="molecule type" value="Genomic_DNA"/>
</dbReference>
<dbReference type="InterPro" id="IPR036236">
    <property type="entry name" value="Znf_C2H2_sf"/>
</dbReference>
<evidence type="ECO:0000256" key="3">
    <source>
        <dbReference type="ARBA" id="ARBA00022723"/>
    </source>
</evidence>
<proteinExistence type="inferred from homology"/>
<comment type="similarity">
    <text evidence="2">Belongs to the krueppel C2H2-type zinc-finger protein family.</text>
</comment>
<dbReference type="GO" id="GO:0000981">
    <property type="term" value="F:DNA-binding transcription factor activity, RNA polymerase II-specific"/>
    <property type="evidence" value="ECO:0007669"/>
    <property type="project" value="TreeGrafter"/>
</dbReference>
<accession>A0A423SGD4</accession>
<dbReference type="AlphaFoldDB" id="A0A423SGD4"/>
<evidence type="ECO:0000256" key="8">
    <source>
        <dbReference type="ARBA" id="ARBA00023125"/>
    </source>
</evidence>
<keyword evidence="9" id="KW-0804">Transcription</keyword>
<dbReference type="SUPFAM" id="SSF57667">
    <property type="entry name" value="beta-beta-alpha zinc fingers"/>
    <property type="match status" value="4"/>
</dbReference>
<dbReference type="GO" id="GO:0000978">
    <property type="term" value="F:RNA polymerase II cis-regulatory region sequence-specific DNA binding"/>
    <property type="evidence" value="ECO:0007669"/>
    <property type="project" value="TreeGrafter"/>
</dbReference>
<evidence type="ECO:0000256" key="12">
    <source>
        <dbReference type="SAM" id="MobiDB-lite"/>
    </source>
</evidence>
<name>A0A423SGD4_PENVA</name>
<evidence type="ECO:0000256" key="10">
    <source>
        <dbReference type="ARBA" id="ARBA00023242"/>
    </source>
</evidence>
<dbReference type="GO" id="GO:0005634">
    <property type="term" value="C:nucleus"/>
    <property type="evidence" value="ECO:0007669"/>
    <property type="project" value="UniProtKB-SubCell"/>
</dbReference>
<evidence type="ECO:0000256" key="1">
    <source>
        <dbReference type="ARBA" id="ARBA00004123"/>
    </source>
</evidence>
<dbReference type="PANTHER" id="PTHR19818">
    <property type="entry name" value="ZINC FINGER PROTEIN ZIC AND GLI"/>
    <property type="match status" value="1"/>
</dbReference>
<dbReference type="InterPro" id="IPR050329">
    <property type="entry name" value="GLI_C2H2-zinc-finger"/>
</dbReference>
<comment type="subcellular location">
    <subcellularLocation>
        <location evidence="1">Nucleus</location>
    </subcellularLocation>
</comment>
<dbReference type="SMART" id="SM00355">
    <property type="entry name" value="ZnF_C2H2"/>
    <property type="match status" value="9"/>
</dbReference>
<feature type="region of interest" description="Disordered" evidence="12">
    <location>
        <begin position="583"/>
        <end position="620"/>
    </location>
</feature>
<keyword evidence="5 11" id="KW-0863">Zinc-finger</keyword>
<dbReference type="Gene3D" id="3.30.160.60">
    <property type="entry name" value="Classic Zinc Finger"/>
    <property type="match status" value="4"/>
</dbReference>
<feature type="domain" description="C2H2-type" evidence="13">
    <location>
        <begin position="409"/>
        <end position="436"/>
    </location>
</feature>
<gene>
    <name evidence="14" type="ORF">C7M84_018809</name>
</gene>
<evidence type="ECO:0000256" key="9">
    <source>
        <dbReference type="ARBA" id="ARBA00023163"/>
    </source>
</evidence>
<dbReference type="FunFam" id="3.30.160.60:FF:001156">
    <property type="entry name" value="Zinc finger protein 407"/>
    <property type="match status" value="1"/>
</dbReference>
<organism evidence="14 15">
    <name type="scientific">Penaeus vannamei</name>
    <name type="common">Whiteleg shrimp</name>
    <name type="synonym">Litopenaeus vannamei</name>
    <dbReference type="NCBI Taxonomy" id="6689"/>
    <lineage>
        <taxon>Eukaryota</taxon>
        <taxon>Metazoa</taxon>
        <taxon>Ecdysozoa</taxon>
        <taxon>Arthropoda</taxon>
        <taxon>Crustacea</taxon>
        <taxon>Multicrustacea</taxon>
        <taxon>Malacostraca</taxon>
        <taxon>Eumalacostraca</taxon>
        <taxon>Eucarida</taxon>
        <taxon>Decapoda</taxon>
        <taxon>Dendrobranchiata</taxon>
        <taxon>Penaeoidea</taxon>
        <taxon>Penaeidae</taxon>
        <taxon>Penaeus</taxon>
    </lineage>
</organism>
<dbReference type="OrthoDB" id="10260596at2759"/>
<dbReference type="Proteomes" id="UP000283509">
    <property type="component" value="Unassembled WGS sequence"/>
</dbReference>
<evidence type="ECO:0000256" key="7">
    <source>
        <dbReference type="ARBA" id="ARBA00023015"/>
    </source>
</evidence>
<dbReference type="PROSITE" id="PS50157">
    <property type="entry name" value="ZINC_FINGER_C2H2_2"/>
    <property type="match status" value="6"/>
</dbReference>
<reference evidence="14 15" key="2">
    <citation type="submission" date="2019-01" db="EMBL/GenBank/DDBJ databases">
        <title>The decoding of complex shrimp genome reveals the adaptation for benthos swimmer, frequently molting mechanism and breeding impact on genome.</title>
        <authorList>
            <person name="Sun Y."/>
            <person name="Gao Y."/>
            <person name="Yu Y."/>
        </authorList>
    </citation>
    <scope>NUCLEOTIDE SEQUENCE [LARGE SCALE GENOMIC DNA]</scope>
    <source>
        <tissue evidence="14">Muscle</tissue>
    </source>
</reference>
<reference evidence="14 15" key="1">
    <citation type="submission" date="2018-04" db="EMBL/GenBank/DDBJ databases">
        <authorList>
            <person name="Zhang X."/>
            <person name="Yuan J."/>
            <person name="Li F."/>
            <person name="Xiang J."/>
        </authorList>
    </citation>
    <scope>NUCLEOTIDE SEQUENCE [LARGE SCALE GENOMIC DNA]</scope>
    <source>
        <tissue evidence="14">Muscle</tissue>
    </source>
</reference>
<evidence type="ECO:0000256" key="2">
    <source>
        <dbReference type="ARBA" id="ARBA00006991"/>
    </source>
</evidence>
<feature type="domain" description="C2H2-type" evidence="13">
    <location>
        <begin position="470"/>
        <end position="498"/>
    </location>
</feature>
<feature type="domain" description="C2H2-type" evidence="13">
    <location>
        <begin position="380"/>
        <end position="408"/>
    </location>
</feature>
<dbReference type="Pfam" id="PF00096">
    <property type="entry name" value="zf-C2H2"/>
    <property type="match status" value="2"/>
</dbReference>
<evidence type="ECO:0000313" key="15">
    <source>
        <dbReference type="Proteomes" id="UP000283509"/>
    </source>
</evidence>
<dbReference type="PROSITE" id="PS00028">
    <property type="entry name" value="ZINC_FINGER_C2H2_1"/>
    <property type="match status" value="6"/>
</dbReference>
<keyword evidence="10" id="KW-0539">Nucleus</keyword>
<feature type="compositionally biased region" description="Polar residues" evidence="12">
    <location>
        <begin position="130"/>
        <end position="139"/>
    </location>
</feature>
<keyword evidence="8" id="KW-0238">DNA-binding</keyword>
<protein>
    <submittedName>
        <fullName evidence="14">Putative histone H4 transcription factor</fullName>
    </submittedName>
</protein>
<comment type="caution">
    <text evidence="14">The sequence shown here is derived from an EMBL/GenBank/DDBJ whole genome shotgun (WGS) entry which is preliminary data.</text>
</comment>
<keyword evidence="6" id="KW-0862">Zinc</keyword>
<sequence>MNSGESSGSSNYDSLHAALVHSGITFSDTVVQKENEEAVDDPSGQLGSQNVNLTVMQNAQPHYPVVVSCRKTDNVNAKALSFTFHPLIPIVRPHSRLYNPTIPHISTNYDFAPNQGACITMRYARLHQQNQSTLPQEQSAPHKKKKQTTLKEHMKKIVMKCEWNMCHSVFYKMEPFVTHVAEHCACTKDHLTGDGYICYWRECGFACPTTEELDRHIFFHAFHTKIKSLGTVVLKEKNYHCSLDSSGCNMIPEIPEPFQCMWEDCKVSFASAQNFYWHVQSHVVCSDPNTDKVYKCFWEGCSTVFTQKIKLRDHMRSHTQEKLVGCPNCGMIYSCNTKLYDHCSQQIPFDMLHYKCSHCSRKFGTERLLRDHLRHHINLFKCSECDMTTPSKSTLATHFRFRHSKEKPHKCPQCGRGFKHTFDLVRHMTTHSEEPAYVCPYEECDFAAKAVTTLMRHVKRKHNGMMEKPYLCHICNKKYDVGYSLSKHLMQVHNFHCPSGHSRFRYIQDEDGYYRLQTVRYESIELTQVMANELGEENQNGQAADSPQVVNSPATTVSACEGENTTGGENGGVPLTPRSFNEVQENSKELQKRINIKPPSIDKQMANEDIILPSEYSGQS</sequence>
<evidence type="ECO:0000313" key="14">
    <source>
        <dbReference type="EMBL" id="ROT63300.1"/>
    </source>
</evidence>
<feature type="region of interest" description="Disordered" evidence="12">
    <location>
        <begin position="130"/>
        <end position="149"/>
    </location>
</feature>
<keyword evidence="4" id="KW-0677">Repeat</keyword>
<evidence type="ECO:0000256" key="5">
    <source>
        <dbReference type="ARBA" id="ARBA00022771"/>
    </source>
</evidence>
<dbReference type="PANTHER" id="PTHR19818:SF139">
    <property type="entry name" value="PAIR-RULE PROTEIN ODD-PAIRED"/>
    <property type="match status" value="1"/>
</dbReference>
<feature type="domain" description="C2H2-type" evidence="13">
    <location>
        <begin position="294"/>
        <end position="323"/>
    </location>
</feature>
<dbReference type="GO" id="GO:0045944">
    <property type="term" value="P:positive regulation of transcription by RNA polymerase II"/>
    <property type="evidence" value="ECO:0007669"/>
    <property type="project" value="UniProtKB-ARBA"/>
</dbReference>
<dbReference type="STRING" id="6689.A0A423SGD4"/>
<keyword evidence="7" id="KW-0805">Transcription regulation</keyword>
<feature type="domain" description="C2H2-type" evidence="13">
    <location>
        <begin position="437"/>
        <end position="467"/>
    </location>
</feature>